<accession>A0A5C6AF19</accession>
<dbReference type="GO" id="GO:0099620">
    <property type="term" value="F:UDP-4-amino-4-deoxy-L-arabinose aminotransferase"/>
    <property type="evidence" value="ECO:0007669"/>
    <property type="project" value="UniProtKB-EC"/>
</dbReference>
<dbReference type="Gene3D" id="3.40.640.10">
    <property type="entry name" value="Type I PLP-dependent aspartate aminotransferase-like (Major domain)"/>
    <property type="match status" value="1"/>
</dbReference>
<evidence type="ECO:0000313" key="4">
    <source>
        <dbReference type="Proteomes" id="UP000317421"/>
    </source>
</evidence>
<dbReference type="RefSeq" id="WP_146444895.1">
    <property type="nucleotide sequence ID" value="NZ_SJPR01000002.1"/>
</dbReference>
<dbReference type="PANTHER" id="PTHR30244:SF34">
    <property type="entry name" value="DTDP-4-AMINO-4,6-DIDEOXYGALACTOSE TRANSAMINASE"/>
    <property type="match status" value="1"/>
</dbReference>
<name>A0A5C6AF19_9BACT</name>
<keyword evidence="2" id="KW-0663">Pyridoxal phosphate</keyword>
<keyword evidence="3" id="KW-0808">Transferase</keyword>
<comment type="similarity">
    <text evidence="1 2">Belongs to the DegT/DnrJ/EryC1 family.</text>
</comment>
<sequence length="428" mass="48293">MIPRIRFDIGWRDLLYGFRTAYSFRGDDRLTAQLKVEQLWSSEDDSLACLSLRSGFDTALEAYSFPAGSEVLMSCMNIGPMADIVESHGLTPLPIDLDLDKLTMRPDLLERAITPNTKAIVHAHLLGTRQPLDELRRLADKHGLVLFEDCAQAYRADDWRGDPRCDVTMFSFGPLKTCSATMGGIVRYRDKDMLEKARSLQSQLPVQSRFEIIQRLLLFSELIFVTQELPYSIIVGAARRLGLEEFVNAPLRNFRGSKAYQFKKLRKQPSRTLLSLLLHRLKTYDPSLVKQRLDAAEALLGEIPEVCRPGRAIADHGYWQFPIYCDDPVGLRRHLHRQGFDSTLGHKAFVVIPPPADRLEFEATTATGTLPRSLYLPVHFRARKEDLVRLGEAIRSFDPECTNDRGVLNDSCTVADRAGTLETTAAAT</sequence>
<dbReference type="PANTHER" id="PTHR30244">
    <property type="entry name" value="TRANSAMINASE"/>
    <property type="match status" value="1"/>
</dbReference>
<keyword evidence="3" id="KW-0032">Aminotransferase</keyword>
<dbReference type="AlphaFoldDB" id="A0A5C6AF19"/>
<protein>
    <submittedName>
        <fullName evidence="3">UDP-4-amino-4-deoxy-L-arabinose--oxoglutarate aminotransferase</fullName>
        <ecNumber evidence="3">2.6.1.87</ecNumber>
    </submittedName>
</protein>
<evidence type="ECO:0000256" key="2">
    <source>
        <dbReference type="RuleBase" id="RU004508"/>
    </source>
</evidence>
<dbReference type="OrthoDB" id="9768668at2"/>
<dbReference type="Pfam" id="PF01041">
    <property type="entry name" value="DegT_DnrJ_EryC1"/>
    <property type="match status" value="1"/>
</dbReference>
<comment type="caution">
    <text evidence="3">The sequence shown here is derived from an EMBL/GenBank/DDBJ whole genome shotgun (WGS) entry which is preliminary data.</text>
</comment>
<dbReference type="GO" id="GO:0000271">
    <property type="term" value="P:polysaccharide biosynthetic process"/>
    <property type="evidence" value="ECO:0007669"/>
    <property type="project" value="TreeGrafter"/>
</dbReference>
<dbReference type="EMBL" id="SJPR01000002">
    <property type="protein sequence ID" value="TWT98007.1"/>
    <property type="molecule type" value="Genomic_DNA"/>
</dbReference>
<dbReference type="InterPro" id="IPR000653">
    <property type="entry name" value="DegT/StrS_aminotransferase"/>
</dbReference>
<dbReference type="InterPro" id="IPR015421">
    <property type="entry name" value="PyrdxlP-dep_Trfase_major"/>
</dbReference>
<dbReference type="Proteomes" id="UP000317421">
    <property type="component" value="Unassembled WGS sequence"/>
</dbReference>
<evidence type="ECO:0000313" key="3">
    <source>
        <dbReference type="EMBL" id="TWT98007.1"/>
    </source>
</evidence>
<gene>
    <name evidence="3" type="primary">arnB</name>
    <name evidence="3" type="ORF">Pla108_21620</name>
</gene>
<evidence type="ECO:0000256" key="1">
    <source>
        <dbReference type="ARBA" id="ARBA00037999"/>
    </source>
</evidence>
<keyword evidence="4" id="KW-1185">Reference proteome</keyword>
<dbReference type="InterPro" id="IPR015424">
    <property type="entry name" value="PyrdxlP-dep_Trfase"/>
</dbReference>
<proteinExistence type="inferred from homology"/>
<organism evidence="3 4">
    <name type="scientific">Botrimarina colliarenosi</name>
    <dbReference type="NCBI Taxonomy" id="2528001"/>
    <lineage>
        <taxon>Bacteria</taxon>
        <taxon>Pseudomonadati</taxon>
        <taxon>Planctomycetota</taxon>
        <taxon>Planctomycetia</taxon>
        <taxon>Pirellulales</taxon>
        <taxon>Lacipirellulaceae</taxon>
        <taxon>Botrimarina</taxon>
    </lineage>
</organism>
<dbReference type="SUPFAM" id="SSF53383">
    <property type="entry name" value="PLP-dependent transferases"/>
    <property type="match status" value="1"/>
</dbReference>
<dbReference type="GO" id="GO:0030170">
    <property type="term" value="F:pyridoxal phosphate binding"/>
    <property type="evidence" value="ECO:0007669"/>
    <property type="project" value="TreeGrafter"/>
</dbReference>
<reference evidence="3 4" key="1">
    <citation type="submission" date="2019-02" db="EMBL/GenBank/DDBJ databases">
        <title>Deep-cultivation of Planctomycetes and their phenomic and genomic characterization uncovers novel biology.</title>
        <authorList>
            <person name="Wiegand S."/>
            <person name="Jogler M."/>
            <person name="Boedeker C."/>
            <person name="Pinto D."/>
            <person name="Vollmers J."/>
            <person name="Rivas-Marin E."/>
            <person name="Kohn T."/>
            <person name="Peeters S.H."/>
            <person name="Heuer A."/>
            <person name="Rast P."/>
            <person name="Oberbeckmann S."/>
            <person name="Bunk B."/>
            <person name="Jeske O."/>
            <person name="Meyerdierks A."/>
            <person name="Storesund J.E."/>
            <person name="Kallscheuer N."/>
            <person name="Luecker S."/>
            <person name="Lage O.M."/>
            <person name="Pohl T."/>
            <person name="Merkel B.J."/>
            <person name="Hornburger P."/>
            <person name="Mueller R.-W."/>
            <person name="Bruemmer F."/>
            <person name="Labrenz M."/>
            <person name="Spormann A.M."/>
            <person name="Op Den Camp H."/>
            <person name="Overmann J."/>
            <person name="Amann R."/>
            <person name="Jetten M.S.M."/>
            <person name="Mascher T."/>
            <person name="Medema M.H."/>
            <person name="Devos D.P."/>
            <person name="Kaster A.-K."/>
            <person name="Ovreas L."/>
            <person name="Rohde M."/>
            <person name="Galperin M.Y."/>
            <person name="Jogler C."/>
        </authorList>
    </citation>
    <scope>NUCLEOTIDE SEQUENCE [LARGE SCALE GENOMIC DNA]</scope>
    <source>
        <strain evidence="3 4">Pla108</strain>
    </source>
</reference>
<dbReference type="EC" id="2.6.1.87" evidence="3"/>